<evidence type="ECO:0000313" key="1">
    <source>
        <dbReference type="EMBL" id="AWU78093.1"/>
    </source>
</evidence>
<dbReference type="RefSeq" id="XP_029323569.1">
    <property type="nucleotide sequence ID" value="XM_029467709.1"/>
</dbReference>
<dbReference type="OrthoDB" id="3997231at2759"/>
<dbReference type="VEuPathDB" id="FungiDB:C5L36_0E01560"/>
<dbReference type="GeneID" id="40385952"/>
<dbReference type="EMBL" id="CP028777">
    <property type="protein sequence ID" value="AWU78093.1"/>
    <property type="molecule type" value="Genomic_DNA"/>
</dbReference>
<dbReference type="Proteomes" id="UP000249293">
    <property type="component" value="Chromosome 5"/>
</dbReference>
<name>A0A2U9R9P4_PICKU</name>
<sequence length="623" mass="73828">MNNNRVCHFTNLCRTCKMKVYVHMYPRQIQSKYIFRSYTQLSRLSFTNIDRELLPIPYYKPSDILGTDVSKHSMERIMIPQFTEAPMGDQESSIVDIKNFPTWYERLDSISSYRLHKDIALEGQEKKIYSSFSKCYSRVLSYYADHFISLTRERLHDLMSKLDNSDKPDHVQKLYIKIDLSEKRLSTISRNTYVIYQRLKVERETLPFYLHQQFLIHLNEGNIAKLLNVYFEFPHPRPLYLKREEFEKFMKLLLKIKISGDHKPLLKKIVEVFADIRENGGPISLTPFEDTKYFSLMLNSWESEGMSKSEIYEKVLEIRAVKGPKPLKFVPAMWNCFLTHVPEKSEEILKLMAKEIGLTRFTAEIVLNNADSFDRLCNTLELMKLKNFHMDEKIFALVVRKYIQFGKTHEALELVEKLLDSFQDLTSRNYSFRPLSLERTEVFKLDILNKAFQQLHNEQQEMEHQWLQYKFIPSPFALGELLVSLDREGIIRLLNTMIKHNIPLTHKHALNVIEKIEPSLLHLVLESVNRSRDFNINLKKISEEPKYNTAFYKNYTLQHQDIVLELREIFRKSLFLYDQMVDHVVPEKSRLKTVEQLVSITDYVKKNYNVTFSGKDDIDYLNS</sequence>
<proteinExistence type="predicted"/>
<accession>A0A2U9R9P4</accession>
<reference evidence="1 2" key="1">
    <citation type="submission" date="2018-06" db="EMBL/GenBank/DDBJ databases">
        <title>Population genomics shows no distinction between pathogenic Candida krusei and environmental Pichia kudriavzevii: One species, four names.</title>
        <authorList>
            <person name="Douglass A.P."/>
            <person name="Offei B."/>
            <person name="Braun-Galleani S."/>
            <person name="Coughlan A.Y."/>
            <person name="Martos A."/>
            <person name="Ortiz-Merino R.A."/>
            <person name="Byrne K.P."/>
            <person name="Wolfe K.H."/>
        </authorList>
    </citation>
    <scope>NUCLEOTIDE SEQUENCE [LARGE SCALE GENOMIC DNA]</scope>
    <source>
        <strain evidence="1 2">CBS573</strain>
    </source>
</reference>
<keyword evidence="2" id="KW-1185">Reference proteome</keyword>
<gene>
    <name evidence="1" type="ORF">C5L36_0E01560</name>
</gene>
<evidence type="ECO:0000313" key="2">
    <source>
        <dbReference type="Proteomes" id="UP000249293"/>
    </source>
</evidence>
<dbReference type="KEGG" id="pkz:C5L36_0E01560"/>
<organism evidence="1 2">
    <name type="scientific">Pichia kudriavzevii</name>
    <name type="common">Yeast</name>
    <name type="synonym">Issatchenkia orientalis</name>
    <dbReference type="NCBI Taxonomy" id="4909"/>
    <lineage>
        <taxon>Eukaryota</taxon>
        <taxon>Fungi</taxon>
        <taxon>Dikarya</taxon>
        <taxon>Ascomycota</taxon>
        <taxon>Saccharomycotina</taxon>
        <taxon>Pichiomycetes</taxon>
        <taxon>Pichiales</taxon>
        <taxon>Pichiaceae</taxon>
        <taxon>Pichia</taxon>
    </lineage>
</organism>
<dbReference type="AlphaFoldDB" id="A0A2U9R9P4"/>
<dbReference type="STRING" id="4909.A0A2U9R9P4"/>
<protein>
    <submittedName>
        <fullName evidence="1">Uncharacterized protein</fullName>
    </submittedName>
</protein>